<keyword evidence="4 19" id="KW-0812">Transmembrane</keyword>
<reference evidence="22" key="1">
    <citation type="submission" date="2022-01" db="EMBL/GenBank/DDBJ databases">
        <authorList>
            <person name="Braso-Vives M."/>
        </authorList>
    </citation>
    <scope>NUCLEOTIDE SEQUENCE</scope>
</reference>
<gene>
    <name evidence="22" type="primary">GRIA1</name>
    <name evidence="22" type="ORF">BLAG_LOCUS1927</name>
</gene>
<keyword evidence="13" id="KW-0407">Ion channel</keyword>
<feature type="binding site" evidence="15">
    <location>
        <position position="238"/>
    </location>
    <ligand>
        <name>L-glutamate</name>
        <dbReference type="ChEBI" id="CHEBI:29985"/>
    </ligand>
</feature>
<dbReference type="PANTHER" id="PTHR18966">
    <property type="entry name" value="IONOTROPIC GLUTAMATE RECEPTOR"/>
    <property type="match status" value="1"/>
</dbReference>
<dbReference type="InterPro" id="IPR001508">
    <property type="entry name" value="Iono_Glu_rcpt_met"/>
</dbReference>
<evidence type="ECO:0000256" key="11">
    <source>
        <dbReference type="ARBA" id="ARBA00023257"/>
    </source>
</evidence>
<evidence type="ECO:0000256" key="5">
    <source>
        <dbReference type="ARBA" id="ARBA00022989"/>
    </source>
</evidence>
<dbReference type="Gene3D" id="1.10.287.70">
    <property type="match status" value="1"/>
</dbReference>
<keyword evidence="7" id="KW-0406">Ion transport</keyword>
<evidence type="ECO:0000256" key="10">
    <source>
        <dbReference type="ARBA" id="ARBA00023180"/>
    </source>
</evidence>
<dbReference type="Pfam" id="PF00060">
    <property type="entry name" value="Lig_chan"/>
    <property type="match status" value="1"/>
</dbReference>
<dbReference type="EMBL" id="OV696686">
    <property type="protein sequence ID" value="CAH1233057.1"/>
    <property type="molecule type" value="Genomic_DNA"/>
</dbReference>
<keyword evidence="17" id="KW-1015">Disulfide bond</keyword>
<dbReference type="InterPro" id="IPR015683">
    <property type="entry name" value="Ionotropic_Glu_rcpt"/>
</dbReference>
<evidence type="ECO:0000256" key="4">
    <source>
        <dbReference type="ARBA" id="ARBA00022692"/>
    </source>
</evidence>
<dbReference type="SUPFAM" id="SSF53850">
    <property type="entry name" value="Periplasmic binding protein-like II"/>
    <property type="match status" value="1"/>
</dbReference>
<keyword evidence="8 19" id="KW-0472">Membrane</keyword>
<keyword evidence="10" id="KW-0325">Glycoprotein</keyword>
<dbReference type="OrthoDB" id="5984008at2759"/>
<keyword evidence="11" id="KW-0628">Postsynaptic cell membrane</keyword>
<keyword evidence="5 19" id="KW-1133">Transmembrane helix</keyword>
<evidence type="ECO:0000256" key="2">
    <source>
        <dbReference type="ARBA" id="ARBA00022448"/>
    </source>
</evidence>
<feature type="binding site" evidence="15">
    <location>
        <position position="286"/>
    </location>
    <ligand>
        <name>L-glutamate</name>
        <dbReference type="ChEBI" id="CHEBI:29985"/>
    </ligand>
</feature>
<feature type="transmembrane region" description="Helical" evidence="19">
    <location>
        <begin position="104"/>
        <end position="128"/>
    </location>
</feature>
<dbReference type="Pfam" id="PF10613">
    <property type="entry name" value="Lig_chan-Glu_bd"/>
    <property type="match status" value="1"/>
</dbReference>
<evidence type="ECO:0000256" key="3">
    <source>
        <dbReference type="ARBA" id="ARBA00022475"/>
    </source>
</evidence>
<evidence type="ECO:0000256" key="14">
    <source>
        <dbReference type="ARBA" id="ARBA00034100"/>
    </source>
</evidence>
<accession>A0A8J9VC86</accession>
<evidence type="ECO:0000256" key="17">
    <source>
        <dbReference type="PIRSR" id="PIRSR601508-3"/>
    </source>
</evidence>
<dbReference type="Gene3D" id="3.40.190.10">
    <property type="entry name" value="Periplasmic binding protein-like II"/>
    <property type="match status" value="2"/>
</dbReference>
<keyword evidence="2" id="KW-0813">Transport</keyword>
<comment type="subcellular location">
    <subcellularLocation>
        <location evidence="1">Cell membrane</location>
        <topology evidence="1">Multi-pass membrane protein</topology>
    </subcellularLocation>
    <subcellularLocation>
        <location evidence="14">Postsynaptic cell membrane</location>
    </subcellularLocation>
</comment>
<evidence type="ECO:0000256" key="6">
    <source>
        <dbReference type="ARBA" id="ARBA00023018"/>
    </source>
</evidence>
<keyword evidence="12" id="KW-1071">Ligand-gated ion channel</keyword>
<keyword evidence="6" id="KW-0770">Synapse</keyword>
<evidence type="ECO:0000256" key="9">
    <source>
        <dbReference type="ARBA" id="ARBA00023170"/>
    </source>
</evidence>
<feature type="region of interest" description="Disordered" evidence="18">
    <location>
        <begin position="412"/>
        <end position="503"/>
    </location>
</feature>
<protein>
    <submittedName>
        <fullName evidence="22">GRIA1 protein</fullName>
    </submittedName>
</protein>
<evidence type="ECO:0000256" key="1">
    <source>
        <dbReference type="ARBA" id="ARBA00004651"/>
    </source>
</evidence>
<dbReference type="FunFam" id="1.10.287.70:FF:000143">
    <property type="entry name" value="Probable glutamate receptor"/>
    <property type="match status" value="1"/>
</dbReference>
<dbReference type="PRINTS" id="PR00177">
    <property type="entry name" value="NMDARECEPTOR"/>
</dbReference>
<dbReference type="FunFam" id="3.40.190.10:FF:000024">
    <property type="entry name" value="Glutamate receptor, ionotropic, delta 1"/>
    <property type="match status" value="1"/>
</dbReference>
<evidence type="ECO:0000259" key="20">
    <source>
        <dbReference type="SMART" id="SM00079"/>
    </source>
</evidence>
<evidence type="ECO:0000256" key="7">
    <source>
        <dbReference type="ARBA" id="ARBA00023065"/>
    </source>
</evidence>
<evidence type="ECO:0000313" key="22">
    <source>
        <dbReference type="EMBL" id="CAH1233057.1"/>
    </source>
</evidence>
<feature type="binding site" evidence="15">
    <location>
        <position position="237"/>
    </location>
    <ligand>
        <name>L-glutamate</name>
        <dbReference type="ChEBI" id="CHEBI:29985"/>
    </ligand>
</feature>
<feature type="binding site" evidence="15">
    <location>
        <position position="75"/>
    </location>
    <ligand>
        <name>L-glutamate</name>
        <dbReference type="ChEBI" id="CHEBI:29985"/>
    </ligand>
</feature>
<keyword evidence="3" id="KW-1003">Cell membrane</keyword>
<evidence type="ECO:0000256" key="12">
    <source>
        <dbReference type="ARBA" id="ARBA00023286"/>
    </source>
</evidence>
<dbReference type="InterPro" id="IPR019594">
    <property type="entry name" value="Glu/Gly-bd"/>
</dbReference>
<name>A0A8J9VC86_BRALA</name>
<evidence type="ECO:0000313" key="23">
    <source>
        <dbReference type="Proteomes" id="UP000838412"/>
    </source>
</evidence>
<feature type="transmembrane region" description="Helical" evidence="19">
    <location>
        <begin position="373"/>
        <end position="399"/>
    </location>
</feature>
<dbReference type="InterPro" id="IPR001320">
    <property type="entry name" value="Iontro_rcpt_C"/>
</dbReference>
<evidence type="ECO:0000256" key="16">
    <source>
        <dbReference type="PIRSR" id="PIRSR601508-2"/>
    </source>
</evidence>
<sequence>MTEKSGSGGYRYVGFCIDLINAIADELDFTYELYEPEDGQYGAEKDDGTWSGMVGELVSGRADIALAAVTISSKREKVVDFTSRYMDYGTGFIMKKPKEGMGELFAFFLPFKMTVWIGVVASIVAVAVELNLLSRVRVKLNLVDQSRRENDADFDLRNSTWFSYASLVRKGVEPQPRSTPNRILAGAWWLFGLIAISTYTANLTAFLTVKRQEQSIRFMDDLVAQTKIKYGIPKGGSTFAFFHDQQTTGTVYGQMWTYMDTRETMVGKVAEGIKQVKKGEFVFMYDTPMLEYLTMTDENCELMMVGKPFRHLGYGLATKHGNKLSHKLSLVILKLKEEGKIDKFRNVWWPTVGCALDGGDIARADADQLGLDSFYGIFIIIGARLALPIIYVAIEVIWIHCCKRKTKMMGDACRSSAPGIPDDHDPFSAPGIPDDHDTFSAPGSPDDHDTFSAPGIPDDHDTFSAPGSPDDHDTFSAPGIPDDHDTFSAPGSPDDHDTFSAPWSPDYHDTFSVGIQGACGCGPTSCFCKSESEFP</sequence>
<dbReference type="AlphaFoldDB" id="A0A8J9VC86"/>
<organism evidence="22 23">
    <name type="scientific">Branchiostoma lanceolatum</name>
    <name type="common">Common lancelet</name>
    <name type="synonym">Amphioxus lanceolatum</name>
    <dbReference type="NCBI Taxonomy" id="7740"/>
    <lineage>
        <taxon>Eukaryota</taxon>
        <taxon>Metazoa</taxon>
        <taxon>Chordata</taxon>
        <taxon>Cephalochordata</taxon>
        <taxon>Leptocardii</taxon>
        <taxon>Amphioxiformes</taxon>
        <taxon>Branchiostomatidae</taxon>
        <taxon>Branchiostoma</taxon>
    </lineage>
</organism>
<evidence type="ECO:0000256" key="18">
    <source>
        <dbReference type="SAM" id="MobiDB-lite"/>
    </source>
</evidence>
<dbReference type="SMART" id="SM00079">
    <property type="entry name" value="PBPe"/>
    <property type="match status" value="1"/>
</dbReference>
<keyword evidence="23" id="KW-1185">Reference proteome</keyword>
<dbReference type="SMART" id="SM00918">
    <property type="entry name" value="Lig_chan-Glu_bd"/>
    <property type="match status" value="1"/>
</dbReference>
<feature type="binding site" evidence="15">
    <location>
        <position position="70"/>
    </location>
    <ligand>
        <name>L-glutamate</name>
        <dbReference type="ChEBI" id="CHEBI:29985"/>
    </ligand>
</feature>
<dbReference type="GO" id="GO:0045211">
    <property type="term" value="C:postsynaptic membrane"/>
    <property type="evidence" value="ECO:0007669"/>
    <property type="project" value="UniProtKB-SubCell"/>
</dbReference>
<feature type="domain" description="Ionotropic glutamate receptor C-terminal" evidence="20">
    <location>
        <begin position="4"/>
        <end position="351"/>
    </location>
</feature>
<feature type="transmembrane region" description="Helical" evidence="19">
    <location>
        <begin position="187"/>
        <end position="209"/>
    </location>
</feature>
<proteinExistence type="predicted"/>
<keyword evidence="9" id="KW-0675">Receptor</keyword>
<feature type="site" description="Interaction with the cone snail toxin Con-ikot-ikot" evidence="16">
    <location>
        <position position="334"/>
    </location>
</feature>
<feature type="site" description="Crucial to convey clamshell closure to channel opening" evidence="16">
    <location>
        <position position="216"/>
    </location>
</feature>
<evidence type="ECO:0000259" key="21">
    <source>
        <dbReference type="SMART" id="SM00918"/>
    </source>
</evidence>
<evidence type="ECO:0000256" key="15">
    <source>
        <dbReference type="PIRSR" id="PIRSR601508-1"/>
    </source>
</evidence>
<dbReference type="GO" id="GO:0015276">
    <property type="term" value="F:ligand-gated monoatomic ion channel activity"/>
    <property type="evidence" value="ECO:0007669"/>
    <property type="project" value="InterPro"/>
</dbReference>
<evidence type="ECO:0000256" key="8">
    <source>
        <dbReference type="ARBA" id="ARBA00023136"/>
    </source>
</evidence>
<feature type="domain" description="Ionotropic glutamate receptor L-glutamate and glycine-binding" evidence="21">
    <location>
        <begin position="1"/>
        <end position="59"/>
    </location>
</feature>
<feature type="disulfide bond" evidence="17">
    <location>
        <begin position="300"/>
        <end position="354"/>
    </location>
</feature>
<dbReference type="Proteomes" id="UP000838412">
    <property type="component" value="Chromosome 1"/>
</dbReference>
<dbReference type="GO" id="GO:0038023">
    <property type="term" value="F:signaling receptor activity"/>
    <property type="evidence" value="ECO:0007669"/>
    <property type="project" value="InterPro"/>
</dbReference>
<evidence type="ECO:0000256" key="19">
    <source>
        <dbReference type="SAM" id="Phobius"/>
    </source>
</evidence>
<evidence type="ECO:0000256" key="13">
    <source>
        <dbReference type="ARBA" id="ARBA00023303"/>
    </source>
</evidence>